<accession>A0A9N8WG59</accession>
<dbReference type="AlphaFoldDB" id="A0A9N8WG59"/>
<dbReference type="Proteomes" id="UP000789739">
    <property type="component" value="Unassembled WGS sequence"/>
</dbReference>
<keyword evidence="3" id="KW-1185">Reference proteome</keyword>
<evidence type="ECO:0000313" key="3">
    <source>
        <dbReference type="Proteomes" id="UP000789739"/>
    </source>
</evidence>
<comment type="caution">
    <text evidence="2">The sequence shown here is derived from an EMBL/GenBank/DDBJ whole genome shotgun (WGS) entry which is preliminary data.</text>
</comment>
<dbReference type="OrthoDB" id="10571660at2759"/>
<feature type="compositionally biased region" description="Acidic residues" evidence="1">
    <location>
        <begin position="186"/>
        <end position="202"/>
    </location>
</feature>
<dbReference type="EMBL" id="CAJVPI010000139">
    <property type="protein sequence ID" value="CAG8487988.1"/>
    <property type="molecule type" value="Genomic_DNA"/>
</dbReference>
<sequence>MSDLISLPDGQEFLLYRCGRQPVCIKKLSWEYLVQSKTYEGKPGDAKKILTETVRLGLQHEGLEEEAVTRLVNCLWKKKAIQKKFKEIASDVKTSIKRNKGASIILDSRVSASSSEAVDYNQLVDYNQPLPPPLSYGYPPTIGPNFDLRVLVLVLLIILCQNGVVIPEVYVDINQQVDNDAPLPSEQDDVNMVDDESRDGQS</sequence>
<gene>
    <name evidence="2" type="ORF">PBRASI_LOCUS1944</name>
</gene>
<organism evidence="2 3">
    <name type="scientific">Paraglomus brasilianum</name>
    <dbReference type="NCBI Taxonomy" id="144538"/>
    <lineage>
        <taxon>Eukaryota</taxon>
        <taxon>Fungi</taxon>
        <taxon>Fungi incertae sedis</taxon>
        <taxon>Mucoromycota</taxon>
        <taxon>Glomeromycotina</taxon>
        <taxon>Glomeromycetes</taxon>
        <taxon>Paraglomerales</taxon>
        <taxon>Paraglomeraceae</taxon>
        <taxon>Paraglomus</taxon>
    </lineage>
</organism>
<evidence type="ECO:0000313" key="2">
    <source>
        <dbReference type="EMBL" id="CAG8487988.1"/>
    </source>
</evidence>
<reference evidence="2" key="1">
    <citation type="submission" date="2021-06" db="EMBL/GenBank/DDBJ databases">
        <authorList>
            <person name="Kallberg Y."/>
            <person name="Tangrot J."/>
            <person name="Rosling A."/>
        </authorList>
    </citation>
    <scope>NUCLEOTIDE SEQUENCE</scope>
    <source>
        <strain evidence="2">BR232B</strain>
    </source>
</reference>
<evidence type="ECO:0000256" key="1">
    <source>
        <dbReference type="SAM" id="MobiDB-lite"/>
    </source>
</evidence>
<name>A0A9N8WG59_9GLOM</name>
<protein>
    <submittedName>
        <fullName evidence="2">10255_t:CDS:1</fullName>
    </submittedName>
</protein>
<proteinExistence type="predicted"/>
<feature type="region of interest" description="Disordered" evidence="1">
    <location>
        <begin position="180"/>
        <end position="202"/>
    </location>
</feature>